<accession>A0A918S367</accession>
<reference evidence="1" key="1">
    <citation type="journal article" date="2014" name="Int. J. Syst. Evol. Microbiol.">
        <title>Complete genome sequence of Corynebacterium casei LMG S-19264T (=DSM 44701T), isolated from a smear-ripened cheese.</title>
        <authorList>
            <consortium name="US DOE Joint Genome Institute (JGI-PGF)"/>
            <person name="Walter F."/>
            <person name="Albersmeier A."/>
            <person name="Kalinowski J."/>
            <person name="Ruckert C."/>
        </authorList>
    </citation>
    <scope>NUCLEOTIDE SEQUENCE</scope>
    <source>
        <strain evidence="1">KCTC 12711</strain>
    </source>
</reference>
<keyword evidence="2" id="KW-1185">Reference proteome</keyword>
<evidence type="ECO:0000313" key="2">
    <source>
        <dbReference type="Proteomes" id="UP000614811"/>
    </source>
</evidence>
<comment type="caution">
    <text evidence="1">The sequence shown here is derived from an EMBL/GenBank/DDBJ whole genome shotgun (WGS) entry which is preliminary data.</text>
</comment>
<gene>
    <name evidence="1" type="ORF">GCM10008090_34980</name>
</gene>
<dbReference type="EMBL" id="BMXA01000011">
    <property type="protein sequence ID" value="GHA22144.1"/>
    <property type="molecule type" value="Genomic_DNA"/>
</dbReference>
<proteinExistence type="predicted"/>
<sequence>MIVFKVELNGEKITIAGREDLCVLSAIVGASGVLGSESVGTNTEKQKSDLMLTVGGLSARNEEDQGTHYDWAPQKILSVGDRVEITILEQGNADLPVKEKIAKRSEIAERAFWEKSKKFYFEHKEKYEKDN</sequence>
<protein>
    <submittedName>
        <fullName evidence="1">Uncharacterized protein</fullName>
    </submittedName>
</protein>
<dbReference type="Proteomes" id="UP000614811">
    <property type="component" value="Unassembled WGS sequence"/>
</dbReference>
<dbReference type="RefSeq" id="WP_189403012.1">
    <property type="nucleotide sequence ID" value="NZ_BMXA01000011.1"/>
</dbReference>
<name>A0A918S367_9GAMM</name>
<organism evidence="1 2">
    <name type="scientific">Arenicella chitinivorans</name>
    <dbReference type="NCBI Taxonomy" id="1329800"/>
    <lineage>
        <taxon>Bacteria</taxon>
        <taxon>Pseudomonadati</taxon>
        <taxon>Pseudomonadota</taxon>
        <taxon>Gammaproteobacteria</taxon>
        <taxon>Arenicellales</taxon>
        <taxon>Arenicellaceae</taxon>
        <taxon>Arenicella</taxon>
    </lineage>
</organism>
<dbReference type="AlphaFoldDB" id="A0A918S367"/>
<evidence type="ECO:0000313" key="1">
    <source>
        <dbReference type="EMBL" id="GHA22144.1"/>
    </source>
</evidence>
<reference evidence="1" key="2">
    <citation type="submission" date="2020-09" db="EMBL/GenBank/DDBJ databases">
        <authorList>
            <person name="Sun Q."/>
            <person name="Kim S."/>
        </authorList>
    </citation>
    <scope>NUCLEOTIDE SEQUENCE</scope>
    <source>
        <strain evidence="1">KCTC 12711</strain>
    </source>
</reference>